<organism evidence="1 2">
    <name type="scientific">Populus alba</name>
    <name type="common">White poplar</name>
    <dbReference type="NCBI Taxonomy" id="43335"/>
    <lineage>
        <taxon>Eukaryota</taxon>
        <taxon>Viridiplantae</taxon>
        <taxon>Streptophyta</taxon>
        <taxon>Embryophyta</taxon>
        <taxon>Tracheophyta</taxon>
        <taxon>Spermatophyta</taxon>
        <taxon>Magnoliopsida</taxon>
        <taxon>eudicotyledons</taxon>
        <taxon>Gunneridae</taxon>
        <taxon>Pentapetalae</taxon>
        <taxon>rosids</taxon>
        <taxon>fabids</taxon>
        <taxon>Malpighiales</taxon>
        <taxon>Salicaceae</taxon>
        <taxon>Saliceae</taxon>
        <taxon>Populus</taxon>
    </lineage>
</organism>
<dbReference type="Proteomes" id="UP000309997">
    <property type="component" value="Unassembled WGS sequence"/>
</dbReference>
<evidence type="ECO:0000313" key="1">
    <source>
        <dbReference type="EMBL" id="KAL3567182.1"/>
    </source>
</evidence>
<evidence type="ECO:0000313" key="2">
    <source>
        <dbReference type="Proteomes" id="UP000309997"/>
    </source>
</evidence>
<gene>
    <name evidence="1" type="ORF">D5086_032597</name>
</gene>
<keyword evidence="2" id="KW-1185">Reference proteome</keyword>
<sequence length="69" mass="7961">MLELCFDFLSDCSGMESPPMVPPPPNSRTRDDEYLRAAVFLLNLIYSFEAEKRFNICSEVRQTGDGKRR</sequence>
<comment type="caution">
    <text evidence="1">The sequence shown here is derived from an EMBL/GenBank/DDBJ whole genome shotgun (WGS) entry which is preliminary data.</text>
</comment>
<name>A0ACC4ALU1_POPAL</name>
<reference evidence="1 2" key="1">
    <citation type="journal article" date="2024" name="Plant Biotechnol. J.">
        <title>Genome and CRISPR/Cas9 system of a widespread forest tree (Populus alba) in the world.</title>
        <authorList>
            <person name="Liu Y.J."/>
            <person name="Jiang P.F."/>
            <person name="Han X.M."/>
            <person name="Li X.Y."/>
            <person name="Wang H.M."/>
            <person name="Wang Y.J."/>
            <person name="Wang X.X."/>
            <person name="Zeng Q.Y."/>
        </authorList>
    </citation>
    <scope>NUCLEOTIDE SEQUENCE [LARGE SCALE GENOMIC DNA]</scope>
    <source>
        <strain evidence="2">cv. PAL-ZL1</strain>
    </source>
</reference>
<protein>
    <submittedName>
        <fullName evidence="1">Uncharacterized protein</fullName>
    </submittedName>
</protein>
<proteinExistence type="predicted"/>
<dbReference type="EMBL" id="RCHU02000018">
    <property type="protein sequence ID" value="KAL3567182.1"/>
    <property type="molecule type" value="Genomic_DNA"/>
</dbReference>
<accession>A0ACC4ALU1</accession>